<name>A0A0M6YGG0_9RHOB</name>
<evidence type="ECO:0000256" key="2">
    <source>
        <dbReference type="SAM" id="Coils"/>
    </source>
</evidence>
<dbReference type="PROSITE" id="PS51123">
    <property type="entry name" value="OMPA_2"/>
    <property type="match status" value="1"/>
</dbReference>
<protein>
    <submittedName>
        <fullName evidence="5">Flagellar motor protein MotD</fullName>
    </submittedName>
</protein>
<dbReference type="RefSeq" id="WP_055081802.1">
    <property type="nucleotide sequence ID" value="NZ_CXSU01000005.1"/>
</dbReference>
<keyword evidence="5" id="KW-0966">Cell projection</keyword>
<dbReference type="PANTHER" id="PTHR30329">
    <property type="entry name" value="STATOR ELEMENT OF FLAGELLAR MOTOR COMPLEX"/>
    <property type="match status" value="1"/>
</dbReference>
<keyword evidence="5" id="KW-0282">Flagellum</keyword>
<gene>
    <name evidence="5" type="ORF">JDO7802_00168</name>
</gene>
<evidence type="ECO:0000313" key="6">
    <source>
        <dbReference type="Proteomes" id="UP000049222"/>
    </source>
</evidence>
<dbReference type="Proteomes" id="UP000049222">
    <property type="component" value="Unassembled WGS sequence"/>
</dbReference>
<organism evidence="5 6">
    <name type="scientific">Jannaschia donghaensis</name>
    <dbReference type="NCBI Taxonomy" id="420998"/>
    <lineage>
        <taxon>Bacteria</taxon>
        <taxon>Pseudomonadati</taxon>
        <taxon>Pseudomonadota</taxon>
        <taxon>Alphaproteobacteria</taxon>
        <taxon>Rhodobacterales</taxon>
        <taxon>Roseobacteraceae</taxon>
        <taxon>Jannaschia</taxon>
    </lineage>
</organism>
<proteinExistence type="predicted"/>
<dbReference type="STRING" id="420998.JDO7802_00168"/>
<dbReference type="OrthoDB" id="9815217at2"/>
<evidence type="ECO:0000259" key="4">
    <source>
        <dbReference type="PROSITE" id="PS51123"/>
    </source>
</evidence>
<dbReference type="Gene3D" id="1.10.287.1490">
    <property type="match status" value="1"/>
</dbReference>
<dbReference type="SUPFAM" id="SSF57997">
    <property type="entry name" value="Tropomyosin"/>
    <property type="match status" value="1"/>
</dbReference>
<accession>A0A0M6YGG0</accession>
<sequence length="694" mass="74883">MAFARRNGQRFTANVWPGFVDAMTALLLVLMFVLSIFMIVQFVLSETIEGQSDTIEGQGQALEAFSAQVASLSRALGLENARAAALEDDVAELGAERDTQAALIATLSAQRDDLTSRVATFEEQVASLIATRDRLSTSLETTEGERSALAGQLATTEGELTRIIDEREALQLALAAARNEIDESAEVARLAAARREAVEALLVDLRAESETRQATLAQTLAALDGQRDAAQALQDQVTDLEASLDETESARLAELAAAQALRERLADADADLTAAETERLAEAAAAEALRSRLAGSEAELTAMTLALEAQRREAEETLTLLAATQTARDDLTDRLAQALADLDDSRAGVGDIEDRLATALARLDAGDATEADLRAEVARLQATLDARGSTVAEADARRTELERRLNEALAARDAAQVTQSDLRDDLAAELARRLAAEEEEATALTDAERMAALLGQARAELAQVDDDRIVAQREAAVLNQQVAELRAQLGGLQNLLSAAEERDAEAQIQIDTLGSRLNTALAQVASEEKARAERLAAEAAELERFRSEFFGQLRDVFDGRDGIEIVGDRFVFSSEVLFPQGDVELQAEGRQQIAQVADIILDVADQIPPNIDWVLRIDGHTDDVPLSGFGRYANNWELSQGRALSVALYLIEALGVPPDRVAPTGFGEFRPVDTADTDAARARNRRIELKLTER</sequence>
<dbReference type="SUPFAM" id="SSF103088">
    <property type="entry name" value="OmpA-like"/>
    <property type="match status" value="1"/>
</dbReference>
<dbReference type="AlphaFoldDB" id="A0A0M6YGG0"/>
<feature type="coiled-coil region" evidence="2">
    <location>
        <begin position="391"/>
        <end position="545"/>
    </location>
</feature>
<dbReference type="InterPro" id="IPR050330">
    <property type="entry name" value="Bact_OuterMem_StrucFunc"/>
</dbReference>
<evidence type="ECO:0000256" key="1">
    <source>
        <dbReference type="PROSITE-ProRule" id="PRU00473"/>
    </source>
</evidence>
<keyword evidence="2" id="KW-0175">Coiled coil</keyword>
<dbReference type="InterPro" id="IPR036737">
    <property type="entry name" value="OmpA-like_sf"/>
</dbReference>
<keyword evidence="3" id="KW-0812">Transmembrane</keyword>
<evidence type="ECO:0000256" key="3">
    <source>
        <dbReference type="SAM" id="Phobius"/>
    </source>
</evidence>
<dbReference type="NCBIfam" id="NF006542">
    <property type="entry name" value="PRK09039.1-1"/>
    <property type="match status" value="2"/>
</dbReference>
<reference evidence="5 6" key="1">
    <citation type="submission" date="2015-07" db="EMBL/GenBank/DDBJ databases">
        <authorList>
            <person name="Noorani M."/>
        </authorList>
    </citation>
    <scope>NUCLEOTIDE SEQUENCE [LARGE SCALE GENOMIC DNA]</scope>
    <source>
        <strain evidence="5 6">CECT 7802</strain>
    </source>
</reference>
<dbReference type="PANTHER" id="PTHR30329:SF21">
    <property type="entry name" value="LIPOPROTEIN YIAD-RELATED"/>
    <property type="match status" value="1"/>
</dbReference>
<feature type="coiled-coil region" evidence="2">
    <location>
        <begin position="160"/>
        <end position="187"/>
    </location>
</feature>
<dbReference type="Gene3D" id="3.30.1330.60">
    <property type="entry name" value="OmpA-like domain"/>
    <property type="match status" value="1"/>
</dbReference>
<evidence type="ECO:0000313" key="5">
    <source>
        <dbReference type="EMBL" id="CTQ48166.1"/>
    </source>
</evidence>
<keyword evidence="3" id="KW-1133">Transmembrane helix</keyword>
<feature type="coiled-coil region" evidence="2">
    <location>
        <begin position="223"/>
        <end position="278"/>
    </location>
</feature>
<keyword evidence="5" id="KW-0969">Cilium</keyword>
<dbReference type="Pfam" id="PF00691">
    <property type="entry name" value="OmpA"/>
    <property type="match status" value="1"/>
</dbReference>
<dbReference type="GO" id="GO:0016020">
    <property type="term" value="C:membrane"/>
    <property type="evidence" value="ECO:0007669"/>
    <property type="project" value="UniProtKB-UniRule"/>
</dbReference>
<dbReference type="EMBL" id="CXSU01000005">
    <property type="protein sequence ID" value="CTQ48166.1"/>
    <property type="molecule type" value="Genomic_DNA"/>
</dbReference>
<feature type="transmembrane region" description="Helical" evidence="3">
    <location>
        <begin position="20"/>
        <end position="44"/>
    </location>
</feature>
<dbReference type="CDD" id="cd07185">
    <property type="entry name" value="OmpA_C-like"/>
    <property type="match status" value="1"/>
</dbReference>
<keyword evidence="1 3" id="KW-0472">Membrane</keyword>
<dbReference type="InterPro" id="IPR006665">
    <property type="entry name" value="OmpA-like"/>
</dbReference>
<feature type="domain" description="OmpA-like" evidence="4">
    <location>
        <begin position="566"/>
        <end position="694"/>
    </location>
</feature>
<keyword evidence="6" id="KW-1185">Reference proteome</keyword>